<keyword evidence="3" id="KW-1185">Reference proteome</keyword>
<dbReference type="AlphaFoldDB" id="A0A9X3EP89"/>
<proteinExistence type="predicted"/>
<reference evidence="2" key="1">
    <citation type="submission" date="2022-11" db="EMBL/GenBank/DDBJ databases">
        <title>Minimal conservation of predation-associated metabolite biosynthetic gene clusters underscores biosynthetic potential of Myxococcota including descriptions for ten novel species: Archangium lansinium sp. nov., Myxococcus landrumus sp. nov., Nannocystis bai.</title>
        <authorList>
            <person name="Ahearne A."/>
            <person name="Stevens C."/>
            <person name="Phillips K."/>
        </authorList>
    </citation>
    <scope>NUCLEOTIDE SEQUENCE</scope>
    <source>
        <strain evidence="2">Na p29</strain>
    </source>
</reference>
<comment type="caution">
    <text evidence="2">The sequence shown here is derived from an EMBL/GenBank/DDBJ whole genome shotgun (WGS) entry which is preliminary data.</text>
</comment>
<organism evidence="2 3">
    <name type="scientific">Nannocystis pusilla</name>
    <dbReference type="NCBI Taxonomy" id="889268"/>
    <lineage>
        <taxon>Bacteria</taxon>
        <taxon>Pseudomonadati</taxon>
        <taxon>Myxococcota</taxon>
        <taxon>Polyangia</taxon>
        <taxon>Nannocystales</taxon>
        <taxon>Nannocystaceae</taxon>
        <taxon>Nannocystis</taxon>
    </lineage>
</organism>
<protein>
    <submittedName>
        <fullName evidence="2">Uncharacterized protein</fullName>
    </submittedName>
</protein>
<dbReference type="RefSeq" id="WP_267769081.1">
    <property type="nucleotide sequence ID" value="NZ_JAPNKE010000002.1"/>
</dbReference>
<dbReference type="EMBL" id="JAPNKE010000002">
    <property type="protein sequence ID" value="MCY1006735.1"/>
    <property type="molecule type" value="Genomic_DNA"/>
</dbReference>
<name>A0A9X3EP89_9BACT</name>
<evidence type="ECO:0000313" key="3">
    <source>
        <dbReference type="Proteomes" id="UP001150924"/>
    </source>
</evidence>
<feature type="region of interest" description="Disordered" evidence="1">
    <location>
        <begin position="68"/>
        <end position="89"/>
    </location>
</feature>
<dbReference type="Proteomes" id="UP001150924">
    <property type="component" value="Unassembled WGS sequence"/>
</dbReference>
<gene>
    <name evidence="2" type="ORF">OV079_14475</name>
</gene>
<evidence type="ECO:0000313" key="2">
    <source>
        <dbReference type="EMBL" id="MCY1006735.1"/>
    </source>
</evidence>
<feature type="compositionally biased region" description="Low complexity" evidence="1">
    <location>
        <begin position="70"/>
        <end position="89"/>
    </location>
</feature>
<evidence type="ECO:0000256" key="1">
    <source>
        <dbReference type="SAM" id="MobiDB-lite"/>
    </source>
</evidence>
<accession>A0A9X3EP89</accession>
<sequence>MTEEPLPRLYGDFELARLICANETGRIYRGFFRGFRASNVRVFSRQYTCDEAAVQTLRADLQADRVMHNSSPAARATCRSASSRPCSRR</sequence>